<proteinExistence type="predicted"/>
<gene>
    <name evidence="7" type="ORF">E4U56_008043</name>
    <name evidence="6" type="ORF">E4U57_000517</name>
</gene>
<dbReference type="GO" id="GO:0031213">
    <property type="term" value="C:RSF complex"/>
    <property type="evidence" value="ECO:0007669"/>
    <property type="project" value="InterPro"/>
</dbReference>
<evidence type="ECO:0000313" key="6">
    <source>
        <dbReference type="EMBL" id="KAG5959765.1"/>
    </source>
</evidence>
<feature type="domain" description="Zinc finger PHD-type" evidence="5">
    <location>
        <begin position="421"/>
        <end position="471"/>
    </location>
</feature>
<protein>
    <recommendedName>
        <fullName evidence="5">Zinc finger PHD-type domain-containing protein</fullName>
    </recommendedName>
</protein>
<keyword evidence="3" id="KW-0862">Zinc</keyword>
<name>A0A9P7MT04_9HYPO</name>
<evidence type="ECO:0000256" key="4">
    <source>
        <dbReference type="SAM" id="MobiDB-lite"/>
    </source>
</evidence>
<feature type="region of interest" description="Disordered" evidence="4">
    <location>
        <begin position="500"/>
        <end position="526"/>
    </location>
</feature>
<dbReference type="InterPro" id="IPR001965">
    <property type="entry name" value="Znf_PHD"/>
</dbReference>
<dbReference type="OrthoDB" id="303107at2759"/>
<feature type="compositionally biased region" description="Polar residues" evidence="4">
    <location>
        <begin position="500"/>
        <end position="510"/>
    </location>
</feature>
<dbReference type="InterPro" id="IPR019787">
    <property type="entry name" value="Znf_PHD-finger"/>
</dbReference>
<organism evidence="7 9">
    <name type="scientific">Claviceps arundinis</name>
    <dbReference type="NCBI Taxonomy" id="1623583"/>
    <lineage>
        <taxon>Eukaryota</taxon>
        <taxon>Fungi</taxon>
        <taxon>Dikarya</taxon>
        <taxon>Ascomycota</taxon>
        <taxon>Pezizomycotina</taxon>
        <taxon>Sordariomycetes</taxon>
        <taxon>Hypocreomycetidae</taxon>
        <taxon>Hypocreales</taxon>
        <taxon>Clavicipitaceae</taxon>
        <taxon>Claviceps</taxon>
    </lineage>
</organism>
<dbReference type="InterPro" id="IPR013083">
    <property type="entry name" value="Znf_RING/FYVE/PHD"/>
</dbReference>
<dbReference type="Gene3D" id="3.30.40.10">
    <property type="entry name" value="Zinc/RING finger domain, C3HC4 (zinc finger)"/>
    <property type="match status" value="1"/>
</dbReference>
<dbReference type="SMART" id="SM00249">
    <property type="entry name" value="PHD"/>
    <property type="match status" value="1"/>
</dbReference>
<comment type="caution">
    <text evidence="7">The sequence shown here is derived from an EMBL/GenBank/DDBJ whole genome shotgun (WGS) entry which is preliminary data.</text>
</comment>
<dbReference type="PANTHER" id="PTHR14296">
    <property type="entry name" value="REMODELING AND SPACING FACTOR 1"/>
    <property type="match status" value="1"/>
</dbReference>
<feature type="compositionally biased region" description="Basic and acidic residues" evidence="4">
    <location>
        <begin position="312"/>
        <end position="355"/>
    </location>
</feature>
<dbReference type="GO" id="GO:0008270">
    <property type="term" value="F:zinc ion binding"/>
    <property type="evidence" value="ECO:0007669"/>
    <property type="project" value="UniProtKB-KW"/>
</dbReference>
<dbReference type="EMBL" id="SRPS01000087">
    <property type="protein sequence ID" value="KAG5969899.1"/>
    <property type="molecule type" value="Genomic_DNA"/>
</dbReference>
<keyword evidence="1" id="KW-0479">Metal-binding</keyword>
<accession>A0A9P7MT04</accession>
<dbReference type="InterPro" id="IPR028938">
    <property type="entry name" value="Rsf1-like"/>
</dbReference>
<dbReference type="Proteomes" id="UP000742024">
    <property type="component" value="Unassembled WGS sequence"/>
</dbReference>
<evidence type="ECO:0000313" key="7">
    <source>
        <dbReference type="EMBL" id="KAG5969899.1"/>
    </source>
</evidence>
<dbReference type="AlphaFoldDB" id="A0A9P7MT04"/>
<feature type="compositionally biased region" description="Low complexity" evidence="4">
    <location>
        <begin position="208"/>
        <end position="219"/>
    </location>
</feature>
<keyword evidence="8" id="KW-1185">Reference proteome</keyword>
<evidence type="ECO:0000256" key="1">
    <source>
        <dbReference type="ARBA" id="ARBA00022723"/>
    </source>
</evidence>
<feature type="region of interest" description="Disordered" evidence="4">
    <location>
        <begin position="306"/>
        <end position="363"/>
    </location>
</feature>
<dbReference type="InterPro" id="IPR011011">
    <property type="entry name" value="Znf_FYVE_PHD"/>
</dbReference>
<dbReference type="Pfam" id="PF00628">
    <property type="entry name" value="PHD"/>
    <property type="match status" value="1"/>
</dbReference>
<evidence type="ECO:0000256" key="3">
    <source>
        <dbReference type="ARBA" id="ARBA00022833"/>
    </source>
</evidence>
<dbReference type="Proteomes" id="UP000784919">
    <property type="component" value="Unassembled WGS sequence"/>
</dbReference>
<feature type="region of interest" description="Disordered" evidence="4">
    <location>
        <begin position="194"/>
        <end position="219"/>
    </location>
</feature>
<evidence type="ECO:0000256" key="2">
    <source>
        <dbReference type="ARBA" id="ARBA00022771"/>
    </source>
</evidence>
<sequence>MPQPADEAFSDGTPTLLSRIRNMWEFANLCQWIYIFGKAVQIDESIDIEVLEMECLKPHSKVLSDIAFALIKLASLRQGLTFDTLDDQLRKQYLAKAPDDKPLGDENNPLTFASLDIFRKIRVLQTLTQWIMSYPERIRSRMGEQKETEQMDWRIEPYGWDSQDRVYYVLDDNRIYRFTESPVSITKSNKEARELRRTGTRASPRYCAASSGEASGEGLLSERPAASKVGNGLGGKWECIAITLQEVQLCIETLSRSHDENERILRNRIKKHLLPILEKQDELTRRKRIQRERELLNLSKLANAKRSSRIAGRTEKQRQEEEEREQRRRKHEAEQAEKSEKQAQIKAEQERESRAFSRHQRLRERDVRRRQYMEELAHLSQGRKGAVEAIRISDRQIQAEIERKRQALQDISQEEDDWVFDCTCGLYGRVDDGTHSVSCGRCSIWQHSKCVGVSEQEAEQPSFQFTCKSCRGRLDEQSRAPKSVIKLKVRPFDAKRGVLQSNGQSMSSLDSGEGEIVSTQDSTTKDVVCLH</sequence>
<dbReference type="SUPFAM" id="SSF57903">
    <property type="entry name" value="FYVE/PHD zinc finger"/>
    <property type="match status" value="1"/>
</dbReference>
<dbReference type="PROSITE" id="PS01359">
    <property type="entry name" value="ZF_PHD_1"/>
    <property type="match status" value="1"/>
</dbReference>
<evidence type="ECO:0000313" key="9">
    <source>
        <dbReference type="Proteomes" id="UP000784919"/>
    </source>
</evidence>
<dbReference type="InterPro" id="IPR019786">
    <property type="entry name" value="Zinc_finger_PHD-type_CS"/>
</dbReference>
<evidence type="ECO:0000313" key="8">
    <source>
        <dbReference type="Proteomes" id="UP000742024"/>
    </source>
</evidence>
<reference evidence="7 8" key="1">
    <citation type="journal article" date="2020" name="bioRxiv">
        <title>Whole genome comparisons of ergot fungi reveals the divergence and evolution of species within the genus Claviceps are the result of varying mechanisms driving genome evolution and host range expansion.</title>
        <authorList>
            <person name="Wyka S.A."/>
            <person name="Mondo S.J."/>
            <person name="Liu M."/>
            <person name="Dettman J."/>
            <person name="Nalam V."/>
            <person name="Broders K.D."/>
        </authorList>
    </citation>
    <scope>NUCLEOTIDE SEQUENCE</scope>
    <source>
        <strain evidence="7">CCC 1102</strain>
        <strain evidence="6 8">LM583</strain>
    </source>
</reference>
<keyword evidence="2" id="KW-0863">Zinc-finger</keyword>
<dbReference type="EMBL" id="SRPR01000113">
    <property type="protein sequence ID" value="KAG5959765.1"/>
    <property type="molecule type" value="Genomic_DNA"/>
</dbReference>
<evidence type="ECO:0000259" key="5">
    <source>
        <dbReference type="SMART" id="SM00249"/>
    </source>
</evidence>
<dbReference type="GO" id="GO:0006355">
    <property type="term" value="P:regulation of DNA-templated transcription"/>
    <property type="evidence" value="ECO:0007669"/>
    <property type="project" value="InterPro"/>
</dbReference>
<dbReference type="PANTHER" id="PTHR14296:SF3">
    <property type="entry name" value="DIKAR, ISOFORM F"/>
    <property type="match status" value="1"/>
</dbReference>